<dbReference type="Proteomes" id="UP000295685">
    <property type="component" value="Unassembled WGS sequence"/>
</dbReference>
<reference evidence="2 3" key="1">
    <citation type="journal article" date="2019" name="Sci. Rep.">
        <title>Extended insight into the Mycobacterium chelonae-abscessus complex through whole genome sequencing of Mycobacterium salmoniphilum outbreak and Mycobacterium salmoniphilum-like strains.</title>
        <authorList>
            <person name="Behra P.R.K."/>
            <person name="Das S."/>
            <person name="Pettersson B.M.F."/>
            <person name="Shirreff L."/>
            <person name="DuCote T."/>
            <person name="Jacobsson K.G."/>
            <person name="Ennis D.G."/>
            <person name="Kirsebom L.A."/>
        </authorList>
    </citation>
    <scope>NUCLEOTIDE SEQUENCE [LARGE SCALE GENOMIC DNA]</scope>
    <source>
        <strain evidence="2 3">CCUG 60885</strain>
    </source>
</reference>
<sequence length="60" mass="6414">MVSPDRVVSTSVLGRSGGSTKTPSLAGHRSAEVIWRGSTYHVVEHEPGVWKSQHGPAFSL</sequence>
<evidence type="ECO:0000313" key="3">
    <source>
        <dbReference type="Proteomes" id="UP000295685"/>
    </source>
</evidence>
<gene>
    <name evidence="2" type="ORF">CCUG60885_04244</name>
</gene>
<comment type="caution">
    <text evidence="2">The sequence shown here is derived from an EMBL/GenBank/DDBJ whole genome shotgun (WGS) entry which is preliminary data.</text>
</comment>
<feature type="compositionally biased region" description="Polar residues" evidence="1">
    <location>
        <begin position="8"/>
        <end position="23"/>
    </location>
</feature>
<dbReference type="AlphaFoldDB" id="A0A4R8SC00"/>
<name>A0A4R8SC00_9MYCO</name>
<proteinExistence type="predicted"/>
<accession>A0A4R8SC00</accession>
<evidence type="ECO:0000313" key="2">
    <source>
        <dbReference type="EMBL" id="TDZ92130.1"/>
    </source>
</evidence>
<evidence type="ECO:0000256" key="1">
    <source>
        <dbReference type="SAM" id="MobiDB-lite"/>
    </source>
</evidence>
<protein>
    <submittedName>
        <fullName evidence="2">Uncharacterized protein</fullName>
    </submittedName>
</protein>
<dbReference type="EMBL" id="PECK01000008">
    <property type="protein sequence ID" value="TDZ92130.1"/>
    <property type="molecule type" value="Genomic_DNA"/>
</dbReference>
<organism evidence="2 3">
    <name type="scientific">Mycobacteroides salmoniphilum</name>
    <dbReference type="NCBI Taxonomy" id="404941"/>
    <lineage>
        <taxon>Bacteria</taxon>
        <taxon>Bacillati</taxon>
        <taxon>Actinomycetota</taxon>
        <taxon>Actinomycetes</taxon>
        <taxon>Mycobacteriales</taxon>
        <taxon>Mycobacteriaceae</taxon>
        <taxon>Mycobacteroides</taxon>
    </lineage>
</organism>
<feature type="region of interest" description="Disordered" evidence="1">
    <location>
        <begin position="1"/>
        <end position="27"/>
    </location>
</feature>